<keyword evidence="4" id="KW-1185">Reference proteome</keyword>
<keyword evidence="1" id="KW-0175">Coiled coil</keyword>
<feature type="compositionally biased region" description="Basic and acidic residues" evidence="2">
    <location>
        <begin position="327"/>
        <end position="339"/>
    </location>
</feature>
<evidence type="ECO:0000256" key="2">
    <source>
        <dbReference type="SAM" id="MobiDB-lite"/>
    </source>
</evidence>
<dbReference type="EMBL" id="LHPF02000025">
    <property type="protein sequence ID" value="PSC69580.1"/>
    <property type="molecule type" value="Genomic_DNA"/>
</dbReference>
<evidence type="ECO:0000256" key="1">
    <source>
        <dbReference type="SAM" id="Coils"/>
    </source>
</evidence>
<protein>
    <submittedName>
        <fullName evidence="3">C6 transcription factor</fullName>
    </submittedName>
</protein>
<feature type="compositionally biased region" description="Low complexity" evidence="2">
    <location>
        <begin position="242"/>
        <end position="252"/>
    </location>
</feature>
<name>A0A2P6V682_9CHLO</name>
<evidence type="ECO:0000313" key="3">
    <source>
        <dbReference type="EMBL" id="PSC69580.1"/>
    </source>
</evidence>
<accession>A0A2P6V682</accession>
<proteinExistence type="predicted"/>
<dbReference type="AlphaFoldDB" id="A0A2P6V682"/>
<organism evidence="3 4">
    <name type="scientific">Micractinium conductrix</name>
    <dbReference type="NCBI Taxonomy" id="554055"/>
    <lineage>
        <taxon>Eukaryota</taxon>
        <taxon>Viridiplantae</taxon>
        <taxon>Chlorophyta</taxon>
        <taxon>core chlorophytes</taxon>
        <taxon>Trebouxiophyceae</taxon>
        <taxon>Chlorellales</taxon>
        <taxon>Chlorellaceae</taxon>
        <taxon>Chlorella clade</taxon>
        <taxon>Micractinium</taxon>
    </lineage>
</organism>
<evidence type="ECO:0000313" key="4">
    <source>
        <dbReference type="Proteomes" id="UP000239649"/>
    </source>
</evidence>
<feature type="compositionally biased region" description="Low complexity" evidence="2">
    <location>
        <begin position="422"/>
        <end position="433"/>
    </location>
</feature>
<dbReference type="OrthoDB" id="511063at2759"/>
<sequence>MQLGAGGQPRRARVYDRLEGQEPQEPPRRRFAEVDAAAEALRPGSVVALAFECDELLAVQRTQSGGWALNTLTVDWSSRGASGWHTHAGDYAVESLEPHCMFRVLRDGRHLALASVAADGQLLCGAGGGDSLGLAACNPGAWVNSGAAWEHRDGAIYSCRWQEKALAVRMLHVTCLPTLQLQRVEEFYGALLHEQHAEKAALLRRVSDLEAERDVAVADARASRQQHEQLEQQISLLRERTPAPAAAERSPTLLQGSSLAAPPADVTSQLAALQQQLESLAAEGELPALAQERARMSICLRTIKEITDLVRQSASPSTAGSPSVERASGEEAGPREVGLHGHHGSPPLPGAFATDTEGESRLVDYHGPHPDRADPLARVLDQPLPEGRARESPPPPRVLRSLVENSMSGLLEAERSEHSVDDAPACDPASAPPGNLQRSGSGSMQPRLPPLPLADKLSAAVRALDVGSPHTANGVAQYLATSTNLRASQQRLGAATRLRSSFLQRPPAAVEDLYYR</sequence>
<feature type="compositionally biased region" description="Polar residues" evidence="2">
    <location>
        <begin position="310"/>
        <end position="321"/>
    </location>
</feature>
<feature type="region of interest" description="Disordered" evidence="2">
    <location>
        <begin position="1"/>
        <end position="28"/>
    </location>
</feature>
<feature type="region of interest" description="Disordered" evidence="2">
    <location>
        <begin position="413"/>
        <end position="445"/>
    </location>
</feature>
<feature type="region of interest" description="Disordered" evidence="2">
    <location>
        <begin position="310"/>
        <end position="355"/>
    </location>
</feature>
<reference evidence="3 4" key="1">
    <citation type="journal article" date="2018" name="Plant J.">
        <title>Genome sequences of Chlorella sorokiniana UTEX 1602 and Micractinium conductrix SAG 241.80: implications to maltose excretion by a green alga.</title>
        <authorList>
            <person name="Arriola M.B."/>
            <person name="Velmurugan N."/>
            <person name="Zhang Y."/>
            <person name="Plunkett M.H."/>
            <person name="Hondzo H."/>
            <person name="Barney B.M."/>
        </authorList>
    </citation>
    <scope>NUCLEOTIDE SEQUENCE [LARGE SCALE GENOMIC DNA]</scope>
    <source>
        <strain evidence="3 4">SAG 241.80</strain>
    </source>
</reference>
<feature type="region of interest" description="Disordered" evidence="2">
    <location>
        <begin position="241"/>
        <end position="260"/>
    </location>
</feature>
<gene>
    <name evidence="3" type="ORF">C2E20_6817</name>
</gene>
<comment type="caution">
    <text evidence="3">The sequence shown here is derived from an EMBL/GenBank/DDBJ whole genome shotgun (WGS) entry which is preliminary data.</text>
</comment>
<feature type="compositionally biased region" description="Basic and acidic residues" evidence="2">
    <location>
        <begin position="13"/>
        <end position="28"/>
    </location>
</feature>
<dbReference type="Proteomes" id="UP000239649">
    <property type="component" value="Unassembled WGS sequence"/>
</dbReference>
<feature type="coiled-coil region" evidence="1">
    <location>
        <begin position="192"/>
        <end position="240"/>
    </location>
</feature>